<feature type="compositionally biased region" description="Basic and acidic residues" evidence="1">
    <location>
        <begin position="177"/>
        <end position="190"/>
    </location>
</feature>
<reference evidence="2" key="1">
    <citation type="journal article" date="2020" name="Nature">
        <title>Giant virus diversity and host interactions through global metagenomics.</title>
        <authorList>
            <person name="Schulz F."/>
            <person name="Roux S."/>
            <person name="Paez-Espino D."/>
            <person name="Jungbluth S."/>
            <person name="Walsh D.A."/>
            <person name="Denef V.J."/>
            <person name="McMahon K.D."/>
            <person name="Konstantinidis K.T."/>
            <person name="Eloe-Fadrosh E.A."/>
            <person name="Kyrpides N.C."/>
            <person name="Woyke T."/>
        </authorList>
    </citation>
    <scope>NUCLEOTIDE SEQUENCE</scope>
    <source>
        <strain evidence="2">GVMAG-M-3300024302-11</strain>
    </source>
</reference>
<dbReference type="Pfam" id="PF19150">
    <property type="entry name" value="DUF5832"/>
    <property type="match status" value="1"/>
</dbReference>
<dbReference type="EMBL" id="MN740259">
    <property type="protein sequence ID" value="QHT96577.1"/>
    <property type="molecule type" value="Genomic_DNA"/>
</dbReference>
<feature type="compositionally biased region" description="Polar residues" evidence="1">
    <location>
        <begin position="191"/>
        <end position="203"/>
    </location>
</feature>
<organism evidence="2">
    <name type="scientific">viral metagenome</name>
    <dbReference type="NCBI Taxonomy" id="1070528"/>
    <lineage>
        <taxon>unclassified sequences</taxon>
        <taxon>metagenomes</taxon>
        <taxon>organismal metagenomes</taxon>
    </lineage>
</organism>
<sequence>MSKDYLTEDTMLPQDQNFVCISFVVDQTKKSTLTGTKIRGVFKDLDSASQHAKKIQQIDPVHNVFVGEMGKWLAFDPDTTSKAAGNAEYANDQLNEIMKGHEDNQEKTKIFYDKRKYESLKKNVEEAIVTSTKTVEDLEKQMTETDNKTDIENLSSKLESINKQIKELSVKKKEYEKKEQSCTKQLESHSIKQSLTNQPSVSI</sequence>
<accession>A0A6C0IXJ7</accession>
<name>A0A6C0IXJ7_9ZZZZ</name>
<dbReference type="AlphaFoldDB" id="A0A6C0IXJ7"/>
<evidence type="ECO:0000313" key="2">
    <source>
        <dbReference type="EMBL" id="QHT96577.1"/>
    </source>
</evidence>
<feature type="region of interest" description="Disordered" evidence="1">
    <location>
        <begin position="177"/>
        <end position="203"/>
    </location>
</feature>
<protein>
    <submittedName>
        <fullName evidence="2">Uncharacterized protein</fullName>
    </submittedName>
</protein>
<evidence type="ECO:0000256" key="1">
    <source>
        <dbReference type="SAM" id="MobiDB-lite"/>
    </source>
</evidence>
<proteinExistence type="predicted"/>
<dbReference type="InterPro" id="IPR043872">
    <property type="entry name" value="DUF5832"/>
</dbReference>